<dbReference type="InterPro" id="IPR017476">
    <property type="entry name" value="UDP-Glc/GDP-Man"/>
</dbReference>
<dbReference type="SUPFAM" id="SSF51735">
    <property type="entry name" value="NAD(P)-binding Rossmann-fold domains"/>
    <property type="match status" value="1"/>
</dbReference>
<dbReference type="Pfam" id="PF03720">
    <property type="entry name" value="UDPG_MGDP_dh_C"/>
    <property type="match status" value="1"/>
</dbReference>
<keyword evidence="6 8" id="KW-0520">NAD</keyword>
<keyword evidence="5 8" id="KW-0560">Oxidoreductase</keyword>
<evidence type="ECO:0000256" key="8">
    <source>
        <dbReference type="PIRNR" id="PIRNR000124"/>
    </source>
</evidence>
<evidence type="ECO:0000256" key="2">
    <source>
        <dbReference type="ARBA" id="ARBA00006601"/>
    </source>
</evidence>
<dbReference type="Pfam" id="PF00984">
    <property type="entry name" value="UDPG_MGDP_dh"/>
    <property type="match status" value="1"/>
</dbReference>
<feature type="domain" description="UDP-glucose/GDP-mannose dehydrogenase C-terminal" evidence="9">
    <location>
        <begin position="320"/>
        <end position="424"/>
    </location>
</feature>
<evidence type="ECO:0000313" key="10">
    <source>
        <dbReference type="EMBL" id="GGW62562.1"/>
    </source>
</evidence>
<accession>A0ABQ2WM56</accession>
<keyword evidence="11" id="KW-1185">Reference proteome</keyword>
<dbReference type="InterPro" id="IPR036291">
    <property type="entry name" value="NAD(P)-bd_dom_sf"/>
</dbReference>
<dbReference type="SUPFAM" id="SSF52413">
    <property type="entry name" value="UDP-glucose/GDP-mannose dehydrogenase C-terminal domain"/>
    <property type="match status" value="1"/>
</dbReference>
<dbReference type="InterPro" id="IPR014027">
    <property type="entry name" value="UDP-Glc/GDP-Man_DH_C"/>
</dbReference>
<comment type="catalytic activity">
    <reaction evidence="7 8">
        <text>UDP-alpha-D-glucose + 2 NAD(+) + H2O = UDP-alpha-D-glucuronate + 2 NADH + 3 H(+)</text>
        <dbReference type="Rhea" id="RHEA:23596"/>
        <dbReference type="ChEBI" id="CHEBI:15377"/>
        <dbReference type="ChEBI" id="CHEBI:15378"/>
        <dbReference type="ChEBI" id="CHEBI:57540"/>
        <dbReference type="ChEBI" id="CHEBI:57945"/>
        <dbReference type="ChEBI" id="CHEBI:58052"/>
        <dbReference type="ChEBI" id="CHEBI:58885"/>
        <dbReference type="EC" id="1.1.1.22"/>
    </reaction>
</comment>
<comment type="similarity">
    <text evidence="2 8">Belongs to the UDP-glucose/GDP-mannose dehydrogenase family.</text>
</comment>
<dbReference type="PIRSF" id="PIRSF500134">
    <property type="entry name" value="UDPglc_DH_bac"/>
    <property type="match status" value="1"/>
</dbReference>
<dbReference type="InterPro" id="IPR036220">
    <property type="entry name" value="UDP-Glc/GDP-Man_DH_C_sf"/>
</dbReference>
<protein>
    <recommendedName>
        <fullName evidence="4 8">UDP-glucose 6-dehydrogenase</fullName>
        <ecNumber evidence="3 8">1.1.1.22</ecNumber>
    </recommendedName>
</protein>
<dbReference type="SUPFAM" id="SSF48179">
    <property type="entry name" value="6-phosphogluconate dehydrogenase C-terminal domain-like"/>
    <property type="match status" value="1"/>
</dbReference>
<evidence type="ECO:0000256" key="4">
    <source>
        <dbReference type="ARBA" id="ARBA00015132"/>
    </source>
</evidence>
<dbReference type="PANTHER" id="PTHR43750:SF3">
    <property type="entry name" value="UDP-GLUCOSE 6-DEHYDROGENASE TUAD"/>
    <property type="match status" value="1"/>
</dbReference>
<dbReference type="Gene3D" id="3.40.50.720">
    <property type="entry name" value="NAD(P)-binding Rossmann-like Domain"/>
    <property type="match status" value="2"/>
</dbReference>
<organism evidence="10 11">
    <name type="scientific">Halomonas johnsoniae</name>
    <dbReference type="NCBI Taxonomy" id="502832"/>
    <lineage>
        <taxon>Bacteria</taxon>
        <taxon>Pseudomonadati</taxon>
        <taxon>Pseudomonadota</taxon>
        <taxon>Gammaproteobacteria</taxon>
        <taxon>Oceanospirillales</taxon>
        <taxon>Halomonadaceae</taxon>
        <taxon>Halomonas</taxon>
    </lineage>
</organism>
<dbReference type="Gene3D" id="1.20.5.100">
    <property type="entry name" value="Cytochrome c1, transmembrane anchor, C-terminal"/>
    <property type="match status" value="1"/>
</dbReference>
<dbReference type="EC" id="1.1.1.22" evidence="3 8"/>
<evidence type="ECO:0000256" key="5">
    <source>
        <dbReference type="ARBA" id="ARBA00023002"/>
    </source>
</evidence>
<comment type="caution">
    <text evidence="10">The sequence shown here is derived from an EMBL/GenBank/DDBJ whole genome shotgun (WGS) entry which is preliminary data.</text>
</comment>
<dbReference type="PIRSF" id="PIRSF000124">
    <property type="entry name" value="UDPglc_GDPman_dh"/>
    <property type="match status" value="1"/>
</dbReference>
<evidence type="ECO:0000256" key="3">
    <source>
        <dbReference type="ARBA" id="ARBA00012954"/>
    </source>
</evidence>
<name>A0ABQ2WM56_9GAMM</name>
<dbReference type="InterPro" id="IPR008927">
    <property type="entry name" value="6-PGluconate_DH-like_C_sf"/>
</dbReference>
<sequence length="447" mass="48938">MKISVFGSGYVGLVTAVCLADVGHQVLCVDVDAEKVTQLMRGTVPIYEPGLSELVQRNHEAGRLRFTTDAEVAVAFGVLQFVAVGTPPDEDGSADLQYVLTVARTIGRYMHDEKVVVTKSTVPVGTAGRVHEAVAQALAQRGASIPFEVCSNPEFLKEGSAIEDFNHAARIVVGTDSQRVRVLMRECYAPYIRLQEKLVFMSIRSAELTKYAANAMLATKISFMNEIANLAEHLGADIEEVRKGIGSDPRIGYHFIYPGCGYGGSCFPKDVKALAATAEQVGYTPALLNAVEAVNQRQKEGMFTKLQKAFDGELAGKTIALWGLAFKPNTDDMREAPSRALMEALWHVGAKVQAFDPKAMTECQRLYNQQAALTLVASREEALQGADALVICTEWKEFRAVDFQWLKNILRYPIVVDGRNLYAPELVKQAGLIYYAVGRGDSLQVVH</sequence>
<evidence type="ECO:0000256" key="7">
    <source>
        <dbReference type="ARBA" id="ARBA00047473"/>
    </source>
</evidence>
<dbReference type="EMBL" id="BMXO01000012">
    <property type="protein sequence ID" value="GGW62562.1"/>
    <property type="molecule type" value="Genomic_DNA"/>
</dbReference>
<dbReference type="Proteomes" id="UP000647585">
    <property type="component" value="Unassembled WGS sequence"/>
</dbReference>
<dbReference type="RefSeq" id="WP_193461735.1">
    <property type="nucleotide sequence ID" value="NZ_BMXO01000012.1"/>
</dbReference>
<proteinExistence type="inferred from homology"/>
<evidence type="ECO:0000256" key="6">
    <source>
        <dbReference type="ARBA" id="ARBA00023027"/>
    </source>
</evidence>
<comment type="pathway">
    <text evidence="1">Nucleotide-sugar biosynthesis; UDP-alpha-D-glucuronate biosynthesis; UDP-alpha-D-glucuronate from UDP-alpha-D-glucose: step 1/1.</text>
</comment>
<dbReference type="InterPro" id="IPR014026">
    <property type="entry name" value="UDP-Glc/GDP-Man_DH_dimer"/>
</dbReference>
<dbReference type="InterPro" id="IPR001732">
    <property type="entry name" value="UDP-Glc/GDP-Man_DH_N"/>
</dbReference>
<evidence type="ECO:0000313" key="11">
    <source>
        <dbReference type="Proteomes" id="UP000647585"/>
    </source>
</evidence>
<dbReference type="InterPro" id="IPR028357">
    <property type="entry name" value="UDPglc_DH_bac"/>
</dbReference>
<dbReference type="Pfam" id="PF03721">
    <property type="entry name" value="UDPG_MGDP_dh_N"/>
    <property type="match status" value="1"/>
</dbReference>
<evidence type="ECO:0000259" key="9">
    <source>
        <dbReference type="SMART" id="SM00984"/>
    </source>
</evidence>
<dbReference type="SMART" id="SM00984">
    <property type="entry name" value="UDPG_MGDP_dh_C"/>
    <property type="match status" value="1"/>
</dbReference>
<dbReference type="PANTHER" id="PTHR43750">
    <property type="entry name" value="UDP-GLUCOSE 6-DEHYDROGENASE TUAD"/>
    <property type="match status" value="1"/>
</dbReference>
<dbReference type="NCBIfam" id="TIGR03026">
    <property type="entry name" value="NDP-sugDHase"/>
    <property type="match status" value="1"/>
</dbReference>
<evidence type="ECO:0000256" key="1">
    <source>
        <dbReference type="ARBA" id="ARBA00004701"/>
    </source>
</evidence>
<reference evidence="11" key="1">
    <citation type="journal article" date="2019" name="Int. J. Syst. Evol. Microbiol.">
        <title>The Global Catalogue of Microorganisms (GCM) 10K type strain sequencing project: providing services to taxonomists for standard genome sequencing and annotation.</title>
        <authorList>
            <consortium name="The Broad Institute Genomics Platform"/>
            <consortium name="The Broad Institute Genome Sequencing Center for Infectious Disease"/>
            <person name="Wu L."/>
            <person name="Ma J."/>
        </authorList>
    </citation>
    <scope>NUCLEOTIDE SEQUENCE [LARGE SCALE GENOMIC DNA]</scope>
    <source>
        <strain evidence="11">KCTC 22157</strain>
    </source>
</reference>
<gene>
    <name evidence="10" type="ORF">GCM10007158_24250</name>
</gene>